<gene>
    <name evidence="1" type="ORF">CE91St3_00680</name>
</gene>
<organism evidence="1 2">
    <name type="scientific">Parabacteroides merdae</name>
    <dbReference type="NCBI Taxonomy" id="46503"/>
    <lineage>
        <taxon>Bacteria</taxon>
        <taxon>Pseudomonadati</taxon>
        <taxon>Bacteroidota</taxon>
        <taxon>Bacteroidia</taxon>
        <taxon>Bacteroidales</taxon>
        <taxon>Tannerellaceae</taxon>
        <taxon>Parabacteroides</taxon>
    </lineage>
</organism>
<accession>A0AA37NCV9</accession>
<dbReference type="EMBL" id="BQNZ01000001">
    <property type="protein sequence ID" value="GKH70205.1"/>
    <property type="molecule type" value="Genomic_DNA"/>
</dbReference>
<name>A0AA37NCV9_9BACT</name>
<dbReference type="Proteomes" id="UP001055114">
    <property type="component" value="Unassembled WGS sequence"/>
</dbReference>
<evidence type="ECO:0000313" key="1">
    <source>
        <dbReference type="EMBL" id="GKH70205.1"/>
    </source>
</evidence>
<comment type="caution">
    <text evidence="1">The sequence shown here is derived from an EMBL/GenBank/DDBJ whole genome shotgun (WGS) entry which is preliminary data.</text>
</comment>
<sequence length="90" mass="10504">MRQVEELKGKRMETDLSFKDGKLDYKAKASPDTVYVPGKDSIIYIPQPVEVEVNRLTWWQETWMRIGKISISILALWLGLKGVRKLLKRN</sequence>
<evidence type="ECO:0000313" key="2">
    <source>
        <dbReference type="Proteomes" id="UP001055114"/>
    </source>
</evidence>
<protein>
    <submittedName>
        <fullName evidence="1">Uncharacterized protein</fullName>
    </submittedName>
</protein>
<reference evidence="1" key="1">
    <citation type="submission" date="2022-01" db="EMBL/GenBank/DDBJ databases">
        <title>Novel bile acid biosynthetic pathways are enriched in the microbiome of centenarians.</title>
        <authorList>
            <person name="Sato Y."/>
            <person name="Atarashi K."/>
            <person name="Plichta R.D."/>
            <person name="Arai Y."/>
            <person name="Sasajima S."/>
            <person name="Kearney M.S."/>
            <person name="Suda W."/>
            <person name="Takeshita K."/>
            <person name="Sasaki T."/>
            <person name="Okamoto S."/>
            <person name="Skelly N.A."/>
            <person name="Okamura Y."/>
            <person name="Vlamakis H."/>
            <person name="Li Y."/>
            <person name="Tanoue T."/>
            <person name="Takei H."/>
            <person name="Nittono H."/>
            <person name="Narushima S."/>
            <person name="Irie J."/>
            <person name="Itoh H."/>
            <person name="Moriya K."/>
            <person name="Sugiura Y."/>
            <person name="Suematsu M."/>
            <person name="Moritoki N."/>
            <person name="Shibata S."/>
            <person name="Littman R.D."/>
            <person name="Fischbach A.M."/>
            <person name="Uwamino Y."/>
            <person name="Inoue T."/>
            <person name="Honda A."/>
            <person name="Hattori M."/>
            <person name="Murai T."/>
            <person name="Xavier J.R."/>
            <person name="Hirose N."/>
            <person name="Honda K."/>
        </authorList>
    </citation>
    <scope>NUCLEOTIDE SEQUENCE</scope>
    <source>
        <strain evidence="1">CE91-St3</strain>
    </source>
</reference>
<proteinExistence type="predicted"/>
<dbReference type="AlphaFoldDB" id="A0AA37NCV9"/>